<dbReference type="GO" id="GO:0005524">
    <property type="term" value="F:ATP binding"/>
    <property type="evidence" value="ECO:0007669"/>
    <property type="project" value="UniProtKB-KW"/>
</dbReference>
<comment type="similarity">
    <text evidence="6">Belongs to the NnrD/CARKD family.</text>
</comment>
<feature type="binding site" evidence="6">
    <location>
        <position position="156"/>
    </location>
    <ligand>
        <name>(6S)-NADPHX</name>
        <dbReference type="ChEBI" id="CHEBI:64076"/>
    </ligand>
</feature>
<dbReference type="EC" id="4.2.1.136" evidence="6"/>
<evidence type="ECO:0000256" key="2">
    <source>
        <dbReference type="ARBA" id="ARBA00022840"/>
    </source>
</evidence>
<feature type="binding site" evidence="6">
    <location>
        <position position="89"/>
    </location>
    <ligand>
        <name>(6S)-NADPHX</name>
        <dbReference type="ChEBI" id="CHEBI:64076"/>
    </ligand>
</feature>
<dbReference type="GO" id="GO:0052855">
    <property type="term" value="F:ADP-dependent NAD(P)H-hydrate dehydratase activity"/>
    <property type="evidence" value="ECO:0007669"/>
    <property type="project" value="UniProtKB-UniRule"/>
</dbReference>
<dbReference type="Pfam" id="PF01256">
    <property type="entry name" value="Carb_kinase"/>
    <property type="match status" value="1"/>
</dbReference>
<feature type="region of interest" description="Disordered" evidence="7">
    <location>
        <begin position="428"/>
        <end position="548"/>
    </location>
</feature>
<keyword evidence="1 6" id="KW-0547">Nucleotide-binding</keyword>
<comment type="cofactor">
    <cofactor evidence="6">
        <name>Mg(2+)</name>
        <dbReference type="ChEBI" id="CHEBI:18420"/>
    </cofactor>
</comment>
<feature type="domain" description="YjeF C-terminal" evidence="8">
    <location>
        <begin position="1"/>
        <end position="312"/>
    </location>
</feature>
<dbReference type="GO" id="GO:0046496">
    <property type="term" value="P:nicotinamide nucleotide metabolic process"/>
    <property type="evidence" value="ECO:0007669"/>
    <property type="project" value="UniProtKB-UniRule"/>
</dbReference>
<feature type="binding site" evidence="6">
    <location>
        <position position="229"/>
    </location>
    <ligand>
        <name>AMP</name>
        <dbReference type="ChEBI" id="CHEBI:456215"/>
    </ligand>
</feature>
<dbReference type="HAMAP" id="MF_01965">
    <property type="entry name" value="NADHX_dehydratase"/>
    <property type="match status" value="1"/>
</dbReference>
<comment type="function">
    <text evidence="6">Catalyzes the dehydration of the S-form of NAD(P)HX at the expense of ADP, which is converted to AMP. Together with NAD(P)HX epimerase, which catalyzes the epimerization of the S- and R-forms, the enzyme allows the repair of both epimers of NAD(P)HX, a damaged form of NAD(P)H that is a result of enzymatic or heat-dependent hydration.</text>
</comment>
<feature type="region of interest" description="Disordered" evidence="7">
    <location>
        <begin position="631"/>
        <end position="733"/>
    </location>
</feature>
<keyword evidence="5 6" id="KW-0456">Lyase</keyword>
<comment type="caution">
    <text evidence="9">The sequence shown here is derived from an EMBL/GenBank/DDBJ whole genome shotgun (WGS) entry which is preliminary data.</text>
</comment>
<evidence type="ECO:0000313" key="10">
    <source>
        <dbReference type="Proteomes" id="UP000216725"/>
    </source>
</evidence>
<keyword evidence="4 6" id="KW-0520">NAD</keyword>
<dbReference type="PROSITE" id="PS01050">
    <property type="entry name" value="YJEF_C_2"/>
    <property type="match status" value="1"/>
</dbReference>
<dbReference type="PANTHER" id="PTHR12592">
    <property type="entry name" value="ATP-DEPENDENT (S)-NAD(P)H-HYDRATE DEHYDRATASE FAMILY MEMBER"/>
    <property type="match status" value="1"/>
</dbReference>
<dbReference type="PROSITE" id="PS51383">
    <property type="entry name" value="YJEF_C_3"/>
    <property type="match status" value="1"/>
</dbReference>
<dbReference type="SUPFAM" id="SSF53613">
    <property type="entry name" value="Ribokinase-like"/>
    <property type="match status" value="1"/>
</dbReference>
<dbReference type="Gene3D" id="3.40.1190.20">
    <property type="match status" value="1"/>
</dbReference>
<dbReference type="PANTHER" id="PTHR12592:SF0">
    <property type="entry name" value="ATP-DEPENDENT (S)-NAD(P)H-HYDRATE DEHYDRATASE"/>
    <property type="match status" value="1"/>
</dbReference>
<feature type="compositionally biased region" description="Low complexity" evidence="7">
    <location>
        <begin position="499"/>
        <end position="538"/>
    </location>
</feature>
<evidence type="ECO:0000256" key="4">
    <source>
        <dbReference type="ARBA" id="ARBA00023027"/>
    </source>
</evidence>
<feature type="binding site" evidence="6">
    <location>
        <position position="230"/>
    </location>
    <ligand>
        <name>(6S)-NADPHX</name>
        <dbReference type="ChEBI" id="CHEBI:64076"/>
    </ligand>
</feature>
<dbReference type="InterPro" id="IPR000631">
    <property type="entry name" value="CARKD"/>
</dbReference>
<dbReference type="InterPro" id="IPR029056">
    <property type="entry name" value="Ribokinase-like"/>
</dbReference>
<feature type="compositionally biased region" description="Low complexity" evidence="7">
    <location>
        <begin position="675"/>
        <end position="692"/>
    </location>
</feature>
<evidence type="ECO:0000256" key="3">
    <source>
        <dbReference type="ARBA" id="ARBA00022857"/>
    </source>
</evidence>
<feature type="compositionally biased region" description="Pro residues" evidence="7">
    <location>
        <begin position="644"/>
        <end position="657"/>
    </location>
</feature>
<dbReference type="GO" id="GO:0052856">
    <property type="term" value="F:NAD(P)HX epimerase activity"/>
    <property type="evidence" value="ECO:0007669"/>
    <property type="project" value="TreeGrafter"/>
</dbReference>
<reference evidence="9 10" key="1">
    <citation type="journal article" date="2017" name="BMC Genomics">
        <title>Comparative genomic and phylogenomic analyses of the Bifidobacteriaceae family.</title>
        <authorList>
            <person name="Lugli G.A."/>
            <person name="Milani C."/>
            <person name="Turroni F."/>
            <person name="Duranti S."/>
            <person name="Mancabelli L."/>
            <person name="Mangifesta M."/>
            <person name="Ferrario C."/>
            <person name="Modesto M."/>
            <person name="Mattarelli P."/>
            <person name="Jiri K."/>
            <person name="van Sinderen D."/>
            <person name="Ventura M."/>
        </authorList>
    </citation>
    <scope>NUCLEOTIDE SEQUENCE [LARGE SCALE GENOMIC DNA]</scope>
    <source>
        <strain evidence="9 10">DSM 24742</strain>
    </source>
</reference>
<feature type="region of interest" description="Disordered" evidence="7">
    <location>
        <begin position="347"/>
        <end position="388"/>
    </location>
</feature>
<feature type="compositionally biased region" description="Low complexity" evidence="7">
    <location>
        <begin position="363"/>
        <end position="375"/>
    </location>
</feature>
<feature type="binding site" evidence="6">
    <location>
        <position position="39"/>
    </location>
    <ligand>
        <name>(6S)-NADPHX</name>
        <dbReference type="ChEBI" id="CHEBI:64076"/>
    </ligand>
</feature>
<dbReference type="GO" id="GO:0016301">
    <property type="term" value="F:kinase activity"/>
    <property type="evidence" value="ECO:0007669"/>
    <property type="project" value="UniProtKB-KW"/>
</dbReference>
<dbReference type="EMBL" id="MWWR01000018">
    <property type="protein sequence ID" value="OZG49750.1"/>
    <property type="molecule type" value="Genomic_DNA"/>
</dbReference>
<feature type="compositionally biased region" description="Low complexity" evidence="7">
    <location>
        <begin position="723"/>
        <end position="733"/>
    </location>
</feature>
<evidence type="ECO:0000256" key="1">
    <source>
        <dbReference type="ARBA" id="ARBA00022741"/>
    </source>
</evidence>
<evidence type="ECO:0000259" key="8">
    <source>
        <dbReference type="PROSITE" id="PS51383"/>
    </source>
</evidence>
<keyword evidence="2 6" id="KW-0067">ATP-binding</keyword>
<protein>
    <recommendedName>
        <fullName evidence="6">ADP-dependent (S)-NAD(P)H-hydrate dehydratase</fullName>
        <ecNumber evidence="6">4.2.1.136</ecNumber>
    </recommendedName>
    <alternativeName>
        <fullName evidence="6">ADP-dependent NAD(P)HX dehydratase</fullName>
    </alternativeName>
</protein>
<dbReference type="RefSeq" id="WP_412156977.1">
    <property type="nucleotide sequence ID" value="NZ_JBKZBO010000003.1"/>
</dbReference>
<dbReference type="AlphaFoldDB" id="A0A261ESA3"/>
<feature type="binding site" evidence="6">
    <location>
        <begin position="198"/>
        <end position="202"/>
    </location>
    <ligand>
        <name>AMP</name>
        <dbReference type="ChEBI" id="CHEBI:456215"/>
    </ligand>
</feature>
<organism evidence="9 10">
    <name type="scientific">Pseudoscardovia radai</name>
    <dbReference type="NCBI Taxonomy" id="987066"/>
    <lineage>
        <taxon>Bacteria</taxon>
        <taxon>Bacillati</taxon>
        <taxon>Actinomycetota</taxon>
        <taxon>Actinomycetes</taxon>
        <taxon>Bifidobacteriales</taxon>
        <taxon>Bifidobacteriaceae</taxon>
        <taxon>Pseudoscardovia</taxon>
    </lineage>
</organism>
<keyword evidence="9" id="KW-0418">Kinase</keyword>
<gene>
    <name evidence="6" type="primary">nnrD</name>
    <name evidence="9" type="ORF">PSRA_1555</name>
</gene>
<evidence type="ECO:0000256" key="5">
    <source>
        <dbReference type="ARBA" id="ARBA00023239"/>
    </source>
</evidence>
<sequence>MQWDLQCAGTVLHVPGLKDSKYTRGVVAFVTGSERYPGAALLGVSAATQTGAGYVRYVGPRRCEDAILAAHPEVVFGEGTANAWVVGSGMDSAIAESGRRTLILSLLPGSLVTKDRGRDGAMPFIVMDAGALGAFYTAAKSAPDSPVIARTVITPHSGEAAALARALGYDVHHGEVESSPRIWAQILADRLGCVCVLKGSDTVIATANRPGDLLEYTQGTHWLATAGTGDVLAGVIGTIVAQNAARIDAGELTLAQAAATGVALHGLAGALAAHDAMAVCAMGLLPFMVTTNGGPINASDVVSCLPLAYETIANPNEGTYARIRAIIDPTGEIERKYRALFAPAEPEPAAGQFGKPGQGGAPAGWPAAPQDGGAANPPSDGRVVPDFGTPARPTVVAWAGSGRIVIPGSQARPASALEETAAPSASAVASGSGRIAVPGSQAPKAAKGGSGRIAVPGSQAPKGGSGRIAVPGSQAPKGGSGRIAVPGSQAPKGGSGRIAVPGAQAAKAAKGGSGRIAVPGAQAPKAAPAPAKPAAPAVRKGGSGRVSVPGSQVVDVFSSTIRTLPGKGGSGRVSIPGSQIRTFTHERYVIPAPGAGAPYAASQDGAPFGAAERFVPGSFAPDAAQFGTSDAAGAVAQPQAQQPAPEPAPAPVPPKPLPNVVTEEQQDDGTVDIVVPIRSAADPAAAPVSVSRSRSRVYDPNGDALRPLTPPAMKKPGADPKAADAAAGEAEGK</sequence>
<evidence type="ECO:0000256" key="6">
    <source>
        <dbReference type="HAMAP-Rule" id="MF_01965"/>
    </source>
</evidence>
<comment type="catalytic activity">
    <reaction evidence="6">
        <text>(6S)-NADHX + ADP = AMP + phosphate + NADH + H(+)</text>
        <dbReference type="Rhea" id="RHEA:32223"/>
        <dbReference type="ChEBI" id="CHEBI:15378"/>
        <dbReference type="ChEBI" id="CHEBI:43474"/>
        <dbReference type="ChEBI" id="CHEBI:57945"/>
        <dbReference type="ChEBI" id="CHEBI:64074"/>
        <dbReference type="ChEBI" id="CHEBI:456215"/>
        <dbReference type="ChEBI" id="CHEBI:456216"/>
        <dbReference type="EC" id="4.2.1.136"/>
    </reaction>
</comment>
<dbReference type="Proteomes" id="UP000216725">
    <property type="component" value="Unassembled WGS sequence"/>
</dbReference>
<comment type="catalytic activity">
    <reaction evidence="6">
        <text>(6S)-NADPHX + ADP = AMP + phosphate + NADPH + H(+)</text>
        <dbReference type="Rhea" id="RHEA:32235"/>
        <dbReference type="ChEBI" id="CHEBI:15378"/>
        <dbReference type="ChEBI" id="CHEBI:43474"/>
        <dbReference type="ChEBI" id="CHEBI:57783"/>
        <dbReference type="ChEBI" id="CHEBI:64076"/>
        <dbReference type="ChEBI" id="CHEBI:456215"/>
        <dbReference type="ChEBI" id="CHEBI:456216"/>
        <dbReference type="EC" id="4.2.1.136"/>
    </reaction>
</comment>
<evidence type="ECO:0000256" key="7">
    <source>
        <dbReference type="SAM" id="MobiDB-lite"/>
    </source>
</evidence>
<feature type="compositionally biased region" description="Low complexity" evidence="7">
    <location>
        <begin position="631"/>
        <end position="643"/>
    </location>
</feature>
<dbReference type="InterPro" id="IPR017953">
    <property type="entry name" value="Carbohydrate_kinase_pred_CS"/>
</dbReference>
<keyword evidence="3 6" id="KW-0521">NADP</keyword>
<accession>A0A261ESA3</accession>
<dbReference type="GO" id="GO:0110051">
    <property type="term" value="P:metabolite repair"/>
    <property type="evidence" value="ECO:0007669"/>
    <property type="project" value="TreeGrafter"/>
</dbReference>
<dbReference type="CDD" id="cd01171">
    <property type="entry name" value="YXKO-related"/>
    <property type="match status" value="1"/>
</dbReference>
<keyword evidence="10" id="KW-1185">Reference proteome</keyword>
<keyword evidence="9" id="KW-0808">Transferase</keyword>
<comment type="subunit">
    <text evidence="6">Homotetramer.</text>
</comment>
<evidence type="ECO:0000313" key="9">
    <source>
        <dbReference type="EMBL" id="OZG49750.1"/>
    </source>
</evidence>
<name>A0A261ESA3_9BIFI</name>
<proteinExistence type="inferred from homology"/>